<dbReference type="Gene3D" id="3.40.50.970">
    <property type="match status" value="2"/>
</dbReference>
<dbReference type="InterPro" id="IPR017684">
    <property type="entry name" value="Phosphono-pyrv_decarboxylase"/>
</dbReference>
<dbReference type="Proteomes" id="UP000222310">
    <property type="component" value="Unassembled WGS sequence"/>
</dbReference>
<dbReference type="AlphaFoldDB" id="A0A9Q5Z783"/>
<feature type="domain" description="Thiamine pyrophosphate enzyme TPP-binding" evidence="4">
    <location>
        <begin position="241"/>
        <end position="329"/>
    </location>
</feature>
<evidence type="ECO:0000313" key="7">
    <source>
        <dbReference type="Proteomes" id="UP000222310"/>
    </source>
</evidence>
<comment type="caution">
    <text evidence="6">The sequence shown here is derived from an EMBL/GenBank/DDBJ whole genome shotgun (WGS) entry which is preliminary data.</text>
</comment>
<keyword evidence="1" id="KW-0210">Decarboxylase</keyword>
<evidence type="ECO:0000256" key="1">
    <source>
        <dbReference type="ARBA" id="ARBA00022793"/>
    </source>
</evidence>
<dbReference type="GO" id="GO:0030976">
    <property type="term" value="F:thiamine pyrophosphate binding"/>
    <property type="evidence" value="ECO:0007669"/>
    <property type="project" value="InterPro"/>
</dbReference>
<evidence type="ECO:0000256" key="3">
    <source>
        <dbReference type="ARBA" id="ARBA00023239"/>
    </source>
</evidence>
<name>A0A9Q5Z783_NOSLI</name>
<dbReference type="InterPro" id="IPR012001">
    <property type="entry name" value="Thiamin_PyroP_enz_TPP-bd_dom"/>
</dbReference>
<accession>A0A9Q5Z783</accession>
<dbReference type="NCBIfam" id="TIGR03297">
    <property type="entry name" value="Ppyr-DeCO2ase"/>
    <property type="match status" value="1"/>
</dbReference>
<dbReference type="PANTHER" id="PTHR42818:SF1">
    <property type="entry name" value="SULFOPYRUVATE DECARBOXYLASE"/>
    <property type="match status" value="1"/>
</dbReference>
<evidence type="ECO:0000313" key="6">
    <source>
        <dbReference type="EMBL" id="PHJ97425.1"/>
    </source>
</evidence>
<proteinExistence type="predicted"/>
<dbReference type="RefSeq" id="WP_099070807.1">
    <property type="nucleotide sequence ID" value="NZ_LAHD01000114.1"/>
</dbReference>
<dbReference type="InterPro" id="IPR011766">
    <property type="entry name" value="TPP_enzyme_TPP-bd"/>
</dbReference>
<feature type="domain" description="Thiamine pyrophosphate enzyme N-terminal TPP-binding" evidence="5">
    <location>
        <begin position="6"/>
        <end position="115"/>
    </location>
</feature>
<protein>
    <submittedName>
        <fullName evidence="6">Phosphonopyruvate decarboxylase</fullName>
    </submittedName>
</protein>
<dbReference type="Pfam" id="PF02776">
    <property type="entry name" value="TPP_enzyme_N"/>
    <property type="match status" value="1"/>
</dbReference>
<dbReference type="InterPro" id="IPR051818">
    <property type="entry name" value="TPP_dependent_decarboxylase"/>
</dbReference>
<keyword evidence="3" id="KW-0456">Lyase</keyword>
<sequence>MIEAQEFIEAARSFGFDWYTGVPCSFLTPFINYVINDPELTYISAANEGDAVAIASGATIAGKYAVVMMQNSGLGNAVNPLTSLNYIFRIPLLVICTLRGDVNLQDEPQHELMGQITDKLLETMTVPWEFFPTDAAQIEPVLQRATAYMQQERRPYALIMRKGTIAPHALTRSSIPEREDNSHAHIQQSFFRGNQEQRISRNQALARIVELINPKNTVIIATTGYTGRELFASKDSANHLYMVGSMGCASSLGLGLSLARKDLKVVVIDGDGAALMRMGNFATIGTYGGANFIHILLDNEVHDSTGAQATVSSGISFAKIAEACGYGVTLAGDDPALLDILFTADTKTTPKFAHLKIRPGTLEKLPRPNLTPEAVLQRFVKYIEGVGRVGDAGTRGRGE</sequence>
<dbReference type="GO" id="GO:0033980">
    <property type="term" value="F:phosphonopyruvate decarboxylase activity"/>
    <property type="evidence" value="ECO:0007669"/>
    <property type="project" value="InterPro"/>
</dbReference>
<dbReference type="GO" id="GO:0032923">
    <property type="term" value="P:organic phosphonate biosynthetic process"/>
    <property type="evidence" value="ECO:0007669"/>
    <property type="project" value="InterPro"/>
</dbReference>
<dbReference type="InterPro" id="IPR029061">
    <property type="entry name" value="THDP-binding"/>
</dbReference>
<evidence type="ECO:0000259" key="5">
    <source>
        <dbReference type="Pfam" id="PF02776"/>
    </source>
</evidence>
<evidence type="ECO:0000259" key="4">
    <source>
        <dbReference type="Pfam" id="PF02775"/>
    </source>
</evidence>
<dbReference type="EMBL" id="LAHD01000114">
    <property type="protein sequence ID" value="PHJ97425.1"/>
    <property type="molecule type" value="Genomic_DNA"/>
</dbReference>
<reference evidence="6 7" key="1">
    <citation type="submission" date="2015-02" db="EMBL/GenBank/DDBJ databases">
        <title>Nostoc linckia genome annotation.</title>
        <authorList>
            <person name="Zhou Z."/>
        </authorList>
    </citation>
    <scope>NUCLEOTIDE SEQUENCE [LARGE SCALE GENOMIC DNA]</scope>
    <source>
        <strain evidence="7">z8</strain>
    </source>
</reference>
<keyword evidence="2" id="KW-0786">Thiamine pyrophosphate</keyword>
<dbReference type="GeneID" id="57097084"/>
<dbReference type="Pfam" id="PF02775">
    <property type="entry name" value="TPP_enzyme_C"/>
    <property type="match status" value="1"/>
</dbReference>
<dbReference type="SUPFAM" id="SSF52518">
    <property type="entry name" value="Thiamin diphosphate-binding fold (THDP-binding)"/>
    <property type="match status" value="2"/>
</dbReference>
<dbReference type="PANTHER" id="PTHR42818">
    <property type="entry name" value="SULFOPYRUVATE DECARBOXYLASE SUBUNIT ALPHA"/>
    <property type="match status" value="1"/>
</dbReference>
<dbReference type="CDD" id="cd07035">
    <property type="entry name" value="TPP_PYR_POX_like"/>
    <property type="match status" value="1"/>
</dbReference>
<organism evidence="6 7">
    <name type="scientific">Nostoc linckia z8</name>
    <dbReference type="NCBI Taxonomy" id="1628746"/>
    <lineage>
        <taxon>Bacteria</taxon>
        <taxon>Bacillati</taxon>
        <taxon>Cyanobacteriota</taxon>
        <taxon>Cyanophyceae</taxon>
        <taxon>Nostocales</taxon>
        <taxon>Nostocaceae</taxon>
        <taxon>Nostoc</taxon>
    </lineage>
</organism>
<evidence type="ECO:0000256" key="2">
    <source>
        <dbReference type="ARBA" id="ARBA00023052"/>
    </source>
</evidence>
<gene>
    <name evidence="6" type="ORF">VF08_28690</name>
</gene>